<feature type="compositionally biased region" description="Polar residues" evidence="1">
    <location>
        <begin position="1"/>
        <end position="31"/>
    </location>
</feature>
<dbReference type="AlphaFoldDB" id="A0A5B9QUV2"/>
<dbReference type="Proteomes" id="UP000323917">
    <property type="component" value="Chromosome"/>
</dbReference>
<dbReference type="RefSeq" id="WP_148075905.1">
    <property type="nucleotide sequence ID" value="NZ_CP042913.1"/>
</dbReference>
<evidence type="ECO:0000313" key="3">
    <source>
        <dbReference type="EMBL" id="QEG37713.1"/>
    </source>
</evidence>
<name>A0A5B9QUV2_9BACT</name>
<dbReference type="OrthoDB" id="9880723at2"/>
<evidence type="ECO:0000259" key="2">
    <source>
        <dbReference type="PROSITE" id="PS50234"/>
    </source>
</evidence>
<dbReference type="SUPFAM" id="SSF53300">
    <property type="entry name" value="vWA-like"/>
    <property type="match status" value="1"/>
</dbReference>
<dbReference type="Gene3D" id="3.40.50.410">
    <property type="entry name" value="von Willebrand factor, type A domain"/>
    <property type="match status" value="1"/>
</dbReference>
<dbReference type="KEGG" id="bgok:Pr1d_50590"/>
<dbReference type="InterPro" id="IPR002035">
    <property type="entry name" value="VWF_A"/>
</dbReference>
<evidence type="ECO:0000256" key="1">
    <source>
        <dbReference type="SAM" id="MobiDB-lite"/>
    </source>
</evidence>
<dbReference type="EMBL" id="CP042913">
    <property type="protein sequence ID" value="QEG37713.1"/>
    <property type="molecule type" value="Genomic_DNA"/>
</dbReference>
<sequence length="297" mass="32005">MTQTNNRQLVVSGSSQQLVTKAGSSHISRNPNYDEPELDYGGGGQPLVLKGRRPKPLPKGPRRKCVGHRSAAEGRKQLVIFAVDDSASMKRFEKCLAALEAMVETLYQMVLKGNGVSVFDVAIFKYGDKVFAVQENLLVPVDEVDEDTFVFQGNSGGTKIKLAMGFVEDLLVTYDQDVLAHNEDPERVPPPLVVLISDGYNGDGNPRPVAARIKEMPLSIGVSPIIATVGIEYGGGEPHVELMTDIASKDERGKPLYFDIQNAGELADVLATLGSSAATSATTLYQATKNQEKGANQ</sequence>
<feature type="compositionally biased region" description="Basic residues" evidence="1">
    <location>
        <begin position="50"/>
        <end position="67"/>
    </location>
</feature>
<gene>
    <name evidence="3" type="ORF">Pr1d_50590</name>
</gene>
<dbReference type="CDD" id="cd00198">
    <property type="entry name" value="vWFA"/>
    <property type="match status" value="1"/>
</dbReference>
<dbReference type="InterPro" id="IPR036465">
    <property type="entry name" value="vWFA_dom_sf"/>
</dbReference>
<protein>
    <submittedName>
        <fullName evidence="3">von Willebrand factor type A domain protein</fullName>
    </submittedName>
</protein>
<accession>A0A5B9QUV2</accession>
<organism evidence="3 4">
    <name type="scientific">Bythopirellula goksoeyrii</name>
    <dbReference type="NCBI Taxonomy" id="1400387"/>
    <lineage>
        <taxon>Bacteria</taxon>
        <taxon>Pseudomonadati</taxon>
        <taxon>Planctomycetota</taxon>
        <taxon>Planctomycetia</taxon>
        <taxon>Pirellulales</taxon>
        <taxon>Lacipirellulaceae</taxon>
        <taxon>Bythopirellula</taxon>
    </lineage>
</organism>
<reference evidence="3 4" key="1">
    <citation type="submission" date="2019-08" db="EMBL/GenBank/DDBJ databases">
        <title>Deep-cultivation of Planctomycetes and their phenomic and genomic characterization uncovers novel biology.</title>
        <authorList>
            <person name="Wiegand S."/>
            <person name="Jogler M."/>
            <person name="Boedeker C."/>
            <person name="Pinto D."/>
            <person name="Vollmers J."/>
            <person name="Rivas-Marin E."/>
            <person name="Kohn T."/>
            <person name="Peeters S.H."/>
            <person name="Heuer A."/>
            <person name="Rast P."/>
            <person name="Oberbeckmann S."/>
            <person name="Bunk B."/>
            <person name="Jeske O."/>
            <person name="Meyerdierks A."/>
            <person name="Storesund J.E."/>
            <person name="Kallscheuer N."/>
            <person name="Luecker S."/>
            <person name="Lage O.M."/>
            <person name="Pohl T."/>
            <person name="Merkel B.J."/>
            <person name="Hornburger P."/>
            <person name="Mueller R.-W."/>
            <person name="Bruemmer F."/>
            <person name="Labrenz M."/>
            <person name="Spormann A.M."/>
            <person name="Op den Camp H."/>
            <person name="Overmann J."/>
            <person name="Amann R."/>
            <person name="Jetten M.S.M."/>
            <person name="Mascher T."/>
            <person name="Medema M.H."/>
            <person name="Devos D.P."/>
            <person name="Kaster A.-K."/>
            <person name="Ovreas L."/>
            <person name="Rohde M."/>
            <person name="Galperin M.Y."/>
            <person name="Jogler C."/>
        </authorList>
    </citation>
    <scope>NUCLEOTIDE SEQUENCE [LARGE SCALE GENOMIC DNA]</scope>
    <source>
        <strain evidence="3 4">Pr1d</strain>
    </source>
</reference>
<evidence type="ECO:0000313" key="4">
    <source>
        <dbReference type="Proteomes" id="UP000323917"/>
    </source>
</evidence>
<dbReference type="Pfam" id="PF00092">
    <property type="entry name" value="VWA"/>
    <property type="match status" value="1"/>
</dbReference>
<keyword evidence="4" id="KW-1185">Reference proteome</keyword>
<feature type="domain" description="VWFA" evidence="2">
    <location>
        <begin position="78"/>
        <end position="273"/>
    </location>
</feature>
<dbReference type="PROSITE" id="PS50234">
    <property type="entry name" value="VWFA"/>
    <property type="match status" value="1"/>
</dbReference>
<feature type="region of interest" description="Disordered" evidence="1">
    <location>
        <begin position="1"/>
        <end position="70"/>
    </location>
</feature>
<proteinExistence type="predicted"/>